<dbReference type="Proteomes" id="UP001138768">
    <property type="component" value="Unassembled WGS sequence"/>
</dbReference>
<dbReference type="PRINTS" id="PR00420">
    <property type="entry name" value="RNGMNOXGNASE"/>
</dbReference>
<evidence type="ECO:0000256" key="2">
    <source>
        <dbReference type="ARBA" id="ARBA00004749"/>
    </source>
</evidence>
<evidence type="ECO:0000259" key="9">
    <source>
        <dbReference type="Pfam" id="PF01494"/>
    </source>
</evidence>
<sequence>MPDADDHQLGHVDIAIVGGGMVGAALACACAERGLRIAVIDGQPPQRSWPAGQVDLRVSALSRASQRILERIGVWPRMVELGVSPYREMQVWDAVGRAEIHFDSAELGEPDLGHIVENRVTRLALWERLEAFAAAAPEQVQLLSPAGPATLEFNAELNAEMNGKSKSGVNGGLAHIRLADQRRLSAELVVGADGRASFVREALGIGLDAADYGQRAIVANVEVAHWHRETAWQRFLPTGPLAFLPLADGRCSIVWSADEARAEQLLALDDAGFIAELELAFDKRLGPILSTGPRAAFPLSRQHAREYVQPHAALIGDAAHGIHPLAGQGVNLGFLDVAALVDAIDRARAKDRALGSLHILRRYERARRGDNAAMLTAMDLFKRVFGNRNPALVGARNLGLAAAEHLPGIKPLFIRQALGLGDDLPTLARVSGS</sequence>
<comment type="subunit">
    <text evidence="8">Component of the Ubi complex metabolon, which regroups five ubiquinone biosynthesis proteins (UbiE, UbiF, UbiG, UbiH and UbiI) and two accessory factors (UbiK and the lipid-binding protein UbiJ).</text>
</comment>
<comment type="cofactor">
    <cofactor evidence="1">
        <name>FAD</name>
        <dbReference type="ChEBI" id="CHEBI:57692"/>
    </cofactor>
</comment>
<reference evidence="10 11" key="1">
    <citation type="journal article" date="2020" name="Microorganisms">
        <title>Osmotic Adaptation and Compatible Solute Biosynthesis of Phototrophic Bacteria as Revealed from Genome Analyses.</title>
        <authorList>
            <person name="Imhoff J.F."/>
            <person name="Rahn T."/>
            <person name="Kunzel S."/>
            <person name="Keller A."/>
            <person name="Neulinger S.C."/>
        </authorList>
    </citation>
    <scope>NUCLEOTIDE SEQUENCE [LARGE SCALE GENOMIC DNA]</scope>
    <source>
        <strain evidence="10 11">DSM 25653</strain>
    </source>
</reference>
<organism evidence="10 11">
    <name type="scientific">Lamprobacter modestohalophilus</name>
    <dbReference type="NCBI Taxonomy" id="1064514"/>
    <lineage>
        <taxon>Bacteria</taxon>
        <taxon>Pseudomonadati</taxon>
        <taxon>Pseudomonadota</taxon>
        <taxon>Gammaproteobacteria</taxon>
        <taxon>Chromatiales</taxon>
        <taxon>Chromatiaceae</taxon>
        <taxon>Lamprobacter</taxon>
    </lineage>
</organism>
<evidence type="ECO:0000256" key="8">
    <source>
        <dbReference type="ARBA" id="ARBA00065734"/>
    </source>
</evidence>
<keyword evidence="4" id="KW-0285">Flavoprotein</keyword>
<gene>
    <name evidence="10" type="ORF">CKO42_02055</name>
</gene>
<comment type="caution">
    <text evidence="10">The sequence shown here is derived from an EMBL/GenBank/DDBJ whole genome shotgun (WGS) entry which is preliminary data.</text>
</comment>
<dbReference type="InterPro" id="IPR018168">
    <property type="entry name" value="Ubi_Hdrlase_CS"/>
</dbReference>
<dbReference type="GO" id="GO:0016705">
    <property type="term" value="F:oxidoreductase activity, acting on paired donors, with incorporation or reduction of molecular oxygen"/>
    <property type="evidence" value="ECO:0007669"/>
    <property type="project" value="InterPro"/>
</dbReference>
<comment type="similarity">
    <text evidence="3">Belongs to the UbiH/COQ6 family.</text>
</comment>
<dbReference type="InterPro" id="IPR036188">
    <property type="entry name" value="FAD/NAD-bd_sf"/>
</dbReference>
<evidence type="ECO:0000256" key="7">
    <source>
        <dbReference type="ARBA" id="ARBA00023033"/>
    </source>
</evidence>
<dbReference type="FunFam" id="3.50.50.60:FF:000021">
    <property type="entry name" value="Ubiquinone biosynthesis monooxygenase COQ6"/>
    <property type="match status" value="1"/>
</dbReference>
<protein>
    <submittedName>
        <fullName evidence="10">2-octaprenyl-3-methyl-6-methoxy-1,4-benzoquinol hydroxylase</fullName>
    </submittedName>
</protein>
<keyword evidence="5" id="KW-0274">FAD</keyword>
<dbReference type="Gene3D" id="3.50.50.60">
    <property type="entry name" value="FAD/NAD(P)-binding domain"/>
    <property type="match status" value="2"/>
</dbReference>
<dbReference type="SUPFAM" id="SSF51905">
    <property type="entry name" value="FAD/NAD(P)-binding domain"/>
    <property type="match status" value="1"/>
</dbReference>
<dbReference type="PANTHER" id="PTHR43876">
    <property type="entry name" value="UBIQUINONE BIOSYNTHESIS MONOOXYGENASE COQ6, MITOCHONDRIAL"/>
    <property type="match status" value="1"/>
</dbReference>
<evidence type="ECO:0000313" key="10">
    <source>
        <dbReference type="EMBL" id="MBK1617252.1"/>
    </source>
</evidence>
<proteinExistence type="inferred from homology"/>
<dbReference type="InterPro" id="IPR010971">
    <property type="entry name" value="UbiH/COQ6"/>
</dbReference>
<dbReference type="GO" id="GO:0071949">
    <property type="term" value="F:FAD binding"/>
    <property type="evidence" value="ECO:0007669"/>
    <property type="project" value="InterPro"/>
</dbReference>
<dbReference type="InterPro" id="IPR051205">
    <property type="entry name" value="UbiH/COQ6_monooxygenase"/>
</dbReference>
<evidence type="ECO:0000313" key="11">
    <source>
        <dbReference type="Proteomes" id="UP001138768"/>
    </source>
</evidence>
<comment type="pathway">
    <text evidence="2">Cofactor biosynthesis; ubiquinone biosynthesis.</text>
</comment>
<dbReference type="Pfam" id="PF01494">
    <property type="entry name" value="FAD_binding_3"/>
    <property type="match status" value="1"/>
</dbReference>
<keyword evidence="11" id="KW-1185">Reference proteome</keyword>
<dbReference type="RefSeq" id="WP_200237741.1">
    <property type="nucleotide sequence ID" value="NZ_NRRY01000002.1"/>
</dbReference>
<dbReference type="GO" id="GO:0110142">
    <property type="term" value="C:ubiquinone biosynthesis complex"/>
    <property type="evidence" value="ECO:0007669"/>
    <property type="project" value="UniProtKB-ARBA"/>
</dbReference>
<keyword evidence="6" id="KW-0560">Oxidoreductase</keyword>
<dbReference type="InterPro" id="IPR002938">
    <property type="entry name" value="FAD-bd"/>
</dbReference>
<evidence type="ECO:0000256" key="6">
    <source>
        <dbReference type="ARBA" id="ARBA00023002"/>
    </source>
</evidence>
<dbReference type="GO" id="GO:0006744">
    <property type="term" value="P:ubiquinone biosynthetic process"/>
    <property type="evidence" value="ECO:0007669"/>
    <property type="project" value="InterPro"/>
</dbReference>
<feature type="domain" description="FAD-binding" evidence="9">
    <location>
        <begin position="12"/>
        <end position="346"/>
    </location>
</feature>
<dbReference type="AlphaFoldDB" id="A0A9X1B359"/>
<dbReference type="EMBL" id="NRRY01000002">
    <property type="protein sequence ID" value="MBK1617252.1"/>
    <property type="molecule type" value="Genomic_DNA"/>
</dbReference>
<evidence type="ECO:0000256" key="1">
    <source>
        <dbReference type="ARBA" id="ARBA00001974"/>
    </source>
</evidence>
<dbReference type="PANTHER" id="PTHR43876:SF7">
    <property type="entry name" value="UBIQUINONE BIOSYNTHESIS MONOOXYGENASE COQ6, MITOCHONDRIAL"/>
    <property type="match status" value="1"/>
</dbReference>
<dbReference type="GO" id="GO:0004497">
    <property type="term" value="F:monooxygenase activity"/>
    <property type="evidence" value="ECO:0007669"/>
    <property type="project" value="UniProtKB-KW"/>
</dbReference>
<name>A0A9X1B359_9GAMM</name>
<evidence type="ECO:0000256" key="5">
    <source>
        <dbReference type="ARBA" id="ARBA00022827"/>
    </source>
</evidence>
<dbReference type="NCBIfam" id="TIGR01988">
    <property type="entry name" value="Ubi-OHases"/>
    <property type="match status" value="1"/>
</dbReference>
<evidence type="ECO:0000256" key="4">
    <source>
        <dbReference type="ARBA" id="ARBA00022630"/>
    </source>
</evidence>
<accession>A0A9X1B359</accession>
<evidence type="ECO:0000256" key="3">
    <source>
        <dbReference type="ARBA" id="ARBA00005349"/>
    </source>
</evidence>
<dbReference type="PROSITE" id="PS01304">
    <property type="entry name" value="UBIH"/>
    <property type="match status" value="1"/>
</dbReference>
<keyword evidence="7" id="KW-0503">Monooxygenase</keyword>